<dbReference type="Pfam" id="PF01797">
    <property type="entry name" value="Y1_Tnp"/>
    <property type="match status" value="1"/>
</dbReference>
<dbReference type="InterPro" id="IPR002686">
    <property type="entry name" value="Transposase_17"/>
</dbReference>
<reference evidence="2 3" key="1">
    <citation type="journal article" date="2015" name="Nature">
        <title>rRNA introns, odd ribosomes, and small enigmatic genomes across a large radiation of phyla.</title>
        <authorList>
            <person name="Brown C.T."/>
            <person name="Hug L.A."/>
            <person name="Thomas B.C."/>
            <person name="Sharon I."/>
            <person name="Castelle C.J."/>
            <person name="Singh A."/>
            <person name="Wilkins M.J."/>
            <person name="Williams K.H."/>
            <person name="Banfield J.F."/>
        </authorList>
    </citation>
    <scope>NUCLEOTIDE SEQUENCE [LARGE SCALE GENOMIC DNA]</scope>
</reference>
<dbReference type="PANTHER" id="PTHR34322">
    <property type="entry name" value="TRANSPOSASE, Y1_TNP DOMAIN-CONTAINING"/>
    <property type="match status" value="1"/>
</dbReference>
<dbReference type="STRING" id="1618478.UR68_C0028G0054"/>
<gene>
    <name evidence="2" type="ORF">UR68_C0028G0054</name>
</gene>
<evidence type="ECO:0000259" key="1">
    <source>
        <dbReference type="SMART" id="SM01321"/>
    </source>
</evidence>
<accession>A0A0G0EXA5</accession>
<dbReference type="InterPro" id="IPR036515">
    <property type="entry name" value="Transposase_17_sf"/>
</dbReference>
<dbReference type="GO" id="GO:0003677">
    <property type="term" value="F:DNA binding"/>
    <property type="evidence" value="ECO:0007669"/>
    <property type="project" value="InterPro"/>
</dbReference>
<evidence type="ECO:0000313" key="3">
    <source>
        <dbReference type="Proteomes" id="UP000034457"/>
    </source>
</evidence>
<dbReference type="SMART" id="SM01321">
    <property type="entry name" value="Y1_Tnp"/>
    <property type="match status" value="1"/>
</dbReference>
<evidence type="ECO:0000313" key="2">
    <source>
        <dbReference type="EMBL" id="KKP71737.1"/>
    </source>
</evidence>
<protein>
    <recommendedName>
        <fullName evidence="1">Transposase IS200-like domain-containing protein</fullName>
    </recommendedName>
</protein>
<dbReference type="Gene3D" id="3.30.70.1290">
    <property type="entry name" value="Transposase IS200-like"/>
    <property type="match status" value="1"/>
</dbReference>
<name>A0A0G0EXA5_9BACT</name>
<dbReference type="EMBL" id="LBQC01000028">
    <property type="protein sequence ID" value="KKP71737.1"/>
    <property type="molecule type" value="Genomic_DNA"/>
</dbReference>
<organism evidence="2 3">
    <name type="scientific">Candidatus Roizmanbacteria bacterium GW2011_GWA2_35_19</name>
    <dbReference type="NCBI Taxonomy" id="1618478"/>
    <lineage>
        <taxon>Bacteria</taxon>
        <taxon>Candidatus Roizmaniibacteriota</taxon>
    </lineage>
</organism>
<comment type="caution">
    <text evidence="2">The sequence shown here is derived from an EMBL/GenBank/DDBJ whole genome shotgun (WGS) entry which is preliminary data.</text>
</comment>
<dbReference type="GO" id="GO:0006313">
    <property type="term" value="P:DNA transposition"/>
    <property type="evidence" value="ECO:0007669"/>
    <property type="project" value="InterPro"/>
</dbReference>
<dbReference type="PANTHER" id="PTHR34322:SF2">
    <property type="entry name" value="TRANSPOSASE IS200-LIKE DOMAIN-CONTAINING PROTEIN"/>
    <property type="match status" value="1"/>
</dbReference>
<feature type="domain" description="Transposase IS200-like" evidence="1">
    <location>
        <begin position="49"/>
        <end position="140"/>
    </location>
</feature>
<dbReference type="Proteomes" id="UP000034457">
    <property type="component" value="Unassembled WGS sequence"/>
</dbReference>
<dbReference type="GO" id="GO:0004803">
    <property type="term" value="F:transposase activity"/>
    <property type="evidence" value="ECO:0007669"/>
    <property type="project" value="InterPro"/>
</dbReference>
<dbReference type="SUPFAM" id="SSF143422">
    <property type="entry name" value="Transposase IS200-like"/>
    <property type="match status" value="1"/>
</dbReference>
<sequence>MVIYNKNIEPLATFSDAKIVNEFINSFIYYRSNQSIIKFSEFKKLNNKIKQYRWREIMSPEDFRVDILAFNIMPNHYHFLIKQLNDGGIVTFMSNLANSITRFYNVKNKRLGPIFLPQFKSKRINSIEQLVYVSRYIHTNQYASGLIKNINDIFECPYSSIKEYIGDNKLLINTEVILNYFNNDRSKFKEFITKNADDQKQKKYLNHLHSTTPQG</sequence>
<dbReference type="AlphaFoldDB" id="A0A0G0EXA5"/>
<proteinExistence type="predicted"/>